<gene>
    <name evidence="1" type="ORF">F5148DRAFT_1217855</name>
</gene>
<protein>
    <submittedName>
        <fullName evidence="1">Uncharacterized protein</fullName>
    </submittedName>
</protein>
<evidence type="ECO:0000313" key="2">
    <source>
        <dbReference type="Proteomes" id="UP001207468"/>
    </source>
</evidence>
<dbReference type="EMBL" id="JAGFNK010000192">
    <property type="protein sequence ID" value="KAI9460026.1"/>
    <property type="molecule type" value="Genomic_DNA"/>
</dbReference>
<name>A0ACC0U2T5_9AGAM</name>
<organism evidence="1 2">
    <name type="scientific">Russula earlei</name>
    <dbReference type="NCBI Taxonomy" id="71964"/>
    <lineage>
        <taxon>Eukaryota</taxon>
        <taxon>Fungi</taxon>
        <taxon>Dikarya</taxon>
        <taxon>Basidiomycota</taxon>
        <taxon>Agaricomycotina</taxon>
        <taxon>Agaricomycetes</taxon>
        <taxon>Russulales</taxon>
        <taxon>Russulaceae</taxon>
        <taxon>Russula</taxon>
    </lineage>
</organism>
<comment type="caution">
    <text evidence="1">The sequence shown here is derived from an EMBL/GenBank/DDBJ whole genome shotgun (WGS) entry which is preliminary data.</text>
</comment>
<evidence type="ECO:0000313" key="1">
    <source>
        <dbReference type="EMBL" id="KAI9460026.1"/>
    </source>
</evidence>
<proteinExistence type="predicted"/>
<dbReference type="Proteomes" id="UP001207468">
    <property type="component" value="Unassembled WGS sequence"/>
</dbReference>
<reference evidence="1" key="1">
    <citation type="submission" date="2021-03" db="EMBL/GenBank/DDBJ databases">
        <title>Evolutionary priming and transition to the ectomycorrhizal habit in an iconic lineage of mushroom-forming fungi: is preadaptation a requirement?</title>
        <authorList>
            <consortium name="DOE Joint Genome Institute"/>
            <person name="Looney B.P."/>
            <person name="Miyauchi S."/>
            <person name="Morin E."/>
            <person name="Drula E."/>
            <person name="Courty P.E."/>
            <person name="Chicoki N."/>
            <person name="Fauchery L."/>
            <person name="Kohler A."/>
            <person name="Kuo A."/>
            <person name="LaButti K."/>
            <person name="Pangilinan J."/>
            <person name="Lipzen A."/>
            <person name="Riley R."/>
            <person name="Andreopoulos W."/>
            <person name="He G."/>
            <person name="Johnson J."/>
            <person name="Barry K.W."/>
            <person name="Grigoriev I.V."/>
            <person name="Nagy L."/>
            <person name="Hibbett D."/>
            <person name="Henrissat B."/>
            <person name="Matheny P.B."/>
            <person name="Labbe J."/>
            <person name="Martin A.F."/>
        </authorList>
    </citation>
    <scope>NUCLEOTIDE SEQUENCE</scope>
    <source>
        <strain evidence="1">BPL698</strain>
    </source>
</reference>
<keyword evidence="2" id="KW-1185">Reference proteome</keyword>
<sequence>MSPPFHPAVQVLPLNPGPRPTDELRYSPGAGPARPNLYYDAFDNQGGLAPLTISSPVPTDSLTNAPALSTGSAPIQTTVVQVSTLIVSPEELPLPDPVLNATFPAITSSSSIVLSSSLPPPSPPPSPSPTSSTSTPLIPSPRASSPDSPNIPFGSATMPATTSPADTFLAGTTGGSGTHSGLSGGAIAAIVLLVLFVLCAASFFVVRNRRIQKRVASRVTWTTGLTPRPDSDSSLEKGVGHVHSVASDAAAAGPSQPPPAGPGDSVVGAPVPVRTIARKPPLPYSPVSPTAPPQSYNNPPVSPVSDTHSPNVPSIASVDTFGVPTTVRVRFVPQLPDELPITPGETLYIQTEFDDGWALCRNSTGEQGMVPLECLEGGGGQFAGVSRTGDRRSTRRASSLRSVATWG</sequence>
<accession>A0ACC0U2T5</accession>